<dbReference type="GO" id="GO:0015074">
    <property type="term" value="P:DNA integration"/>
    <property type="evidence" value="ECO:0007669"/>
    <property type="project" value="InterPro"/>
</dbReference>
<sequence>MAINRKHEMPQQPILFCEGIDFMGSFLSPMETLTFYLLLNMFGVPRVLISDQGSHFCNHAMATLLDKYRVVHRVATTYHPQTNGQA</sequence>
<dbReference type="InterPro" id="IPR012337">
    <property type="entry name" value="RNaseH-like_sf"/>
</dbReference>
<dbReference type="AlphaFoldDB" id="A0A371I0V8"/>
<evidence type="ECO:0000259" key="1">
    <source>
        <dbReference type="PROSITE" id="PS50994"/>
    </source>
</evidence>
<feature type="non-terminal residue" evidence="2">
    <location>
        <position position="1"/>
    </location>
</feature>
<accession>A0A371I0V8</accession>
<dbReference type="GO" id="GO:0003676">
    <property type="term" value="F:nucleic acid binding"/>
    <property type="evidence" value="ECO:0007669"/>
    <property type="project" value="InterPro"/>
</dbReference>
<protein>
    <recommendedName>
        <fullName evidence="1">Integrase catalytic domain-containing protein</fullName>
    </recommendedName>
</protein>
<name>A0A371I0V8_MUCPR</name>
<dbReference type="InterPro" id="IPR036397">
    <property type="entry name" value="RNaseH_sf"/>
</dbReference>
<dbReference type="InterPro" id="IPR001584">
    <property type="entry name" value="Integrase_cat-core"/>
</dbReference>
<dbReference type="PROSITE" id="PS50994">
    <property type="entry name" value="INTEGRASE"/>
    <property type="match status" value="1"/>
</dbReference>
<keyword evidence="3" id="KW-1185">Reference proteome</keyword>
<reference evidence="2" key="1">
    <citation type="submission" date="2018-05" db="EMBL/GenBank/DDBJ databases">
        <title>Draft genome of Mucuna pruriens seed.</title>
        <authorList>
            <person name="Nnadi N.E."/>
            <person name="Vos R."/>
            <person name="Hasami M.H."/>
            <person name="Devisetty U.K."/>
            <person name="Aguiy J.C."/>
        </authorList>
    </citation>
    <scope>NUCLEOTIDE SEQUENCE [LARGE SCALE GENOMIC DNA]</scope>
    <source>
        <strain evidence="2">JCA_2017</strain>
    </source>
</reference>
<proteinExistence type="predicted"/>
<dbReference type="SUPFAM" id="SSF53098">
    <property type="entry name" value="Ribonuclease H-like"/>
    <property type="match status" value="1"/>
</dbReference>
<gene>
    <name evidence="2" type="ORF">CR513_07069</name>
</gene>
<dbReference type="Gene3D" id="3.30.420.10">
    <property type="entry name" value="Ribonuclease H-like superfamily/Ribonuclease H"/>
    <property type="match status" value="1"/>
</dbReference>
<comment type="caution">
    <text evidence="2">The sequence shown here is derived from an EMBL/GenBank/DDBJ whole genome shotgun (WGS) entry which is preliminary data.</text>
</comment>
<organism evidence="2 3">
    <name type="scientific">Mucuna pruriens</name>
    <name type="common">Velvet bean</name>
    <name type="synonym">Dolichos pruriens</name>
    <dbReference type="NCBI Taxonomy" id="157652"/>
    <lineage>
        <taxon>Eukaryota</taxon>
        <taxon>Viridiplantae</taxon>
        <taxon>Streptophyta</taxon>
        <taxon>Embryophyta</taxon>
        <taxon>Tracheophyta</taxon>
        <taxon>Spermatophyta</taxon>
        <taxon>Magnoliopsida</taxon>
        <taxon>eudicotyledons</taxon>
        <taxon>Gunneridae</taxon>
        <taxon>Pentapetalae</taxon>
        <taxon>rosids</taxon>
        <taxon>fabids</taxon>
        <taxon>Fabales</taxon>
        <taxon>Fabaceae</taxon>
        <taxon>Papilionoideae</taxon>
        <taxon>50 kb inversion clade</taxon>
        <taxon>NPAAA clade</taxon>
        <taxon>indigoferoid/millettioid clade</taxon>
        <taxon>Phaseoleae</taxon>
        <taxon>Mucuna</taxon>
    </lineage>
</organism>
<dbReference type="InterPro" id="IPR052160">
    <property type="entry name" value="Gypsy_RT_Integrase-like"/>
</dbReference>
<feature type="domain" description="Integrase catalytic" evidence="1">
    <location>
        <begin position="30"/>
        <end position="86"/>
    </location>
</feature>
<dbReference type="EMBL" id="QJKJ01001231">
    <property type="protein sequence ID" value="RDY08670.1"/>
    <property type="molecule type" value="Genomic_DNA"/>
</dbReference>
<evidence type="ECO:0000313" key="2">
    <source>
        <dbReference type="EMBL" id="RDY08670.1"/>
    </source>
</evidence>
<evidence type="ECO:0000313" key="3">
    <source>
        <dbReference type="Proteomes" id="UP000257109"/>
    </source>
</evidence>
<dbReference type="PANTHER" id="PTHR47266">
    <property type="entry name" value="ENDONUCLEASE-RELATED"/>
    <property type="match status" value="1"/>
</dbReference>
<dbReference type="Proteomes" id="UP000257109">
    <property type="component" value="Unassembled WGS sequence"/>
</dbReference>
<dbReference type="OrthoDB" id="1713704at2759"/>